<keyword evidence="2" id="KW-1185">Reference proteome</keyword>
<dbReference type="InterPro" id="IPR050952">
    <property type="entry name" value="TRIM-NHL_E3_ligases"/>
</dbReference>
<dbReference type="OrthoDB" id="6111574at2759"/>
<dbReference type="InterPro" id="IPR011042">
    <property type="entry name" value="6-blade_b-propeller_TolB-like"/>
</dbReference>
<gene>
    <name evidence="1" type="ORF">MEDL_31731</name>
</gene>
<comment type="caution">
    <text evidence="1">The sequence shown here is derived from an EMBL/GenBank/DDBJ whole genome shotgun (WGS) entry which is preliminary data.</text>
</comment>
<proteinExistence type="predicted"/>
<name>A0A8S3SMB8_MYTED</name>
<dbReference type="PANTHER" id="PTHR24104:SF25">
    <property type="entry name" value="PROTEIN LIN-41"/>
    <property type="match status" value="1"/>
</dbReference>
<evidence type="ECO:0000313" key="1">
    <source>
        <dbReference type="EMBL" id="CAG2218071.1"/>
    </source>
</evidence>
<dbReference type="GO" id="GO:0061630">
    <property type="term" value="F:ubiquitin protein ligase activity"/>
    <property type="evidence" value="ECO:0007669"/>
    <property type="project" value="TreeGrafter"/>
</dbReference>
<dbReference type="Gene3D" id="2.120.10.30">
    <property type="entry name" value="TolB, C-terminal domain"/>
    <property type="match status" value="1"/>
</dbReference>
<accession>A0A8S3SMB8</accession>
<dbReference type="GO" id="GO:0000209">
    <property type="term" value="P:protein polyubiquitination"/>
    <property type="evidence" value="ECO:0007669"/>
    <property type="project" value="TreeGrafter"/>
</dbReference>
<dbReference type="PANTHER" id="PTHR24104">
    <property type="entry name" value="E3 UBIQUITIN-PROTEIN LIGASE NHLRC1-RELATED"/>
    <property type="match status" value="1"/>
</dbReference>
<dbReference type="GO" id="GO:0008270">
    <property type="term" value="F:zinc ion binding"/>
    <property type="evidence" value="ECO:0007669"/>
    <property type="project" value="UniProtKB-KW"/>
</dbReference>
<reference evidence="1" key="1">
    <citation type="submission" date="2021-03" db="EMBL/GenBank/DDBJ databases">
        <authorList>
            <person name="Bekaert M."/>
        </authorList>
    </citation>
    <scope>NUCLEOTIDE SEQUENCE</scope>
</reference>
<evidence type="ECO:0000313" key="2">
    <source>
        <dbReference type="Proteomes" id="UP000683360"/>
    </source>
</evidence>
<dbReference type="EMBL" id="CAJPWZ010001585">
    <property type="protein sequence ID" value="CAG2218071.1"/>
    <property type="molecule type" value="Genomic_DNA"/>
</dbReference>
<dbReference type="SUPFAM" id="SSF63825">
    <property type="entry name" value="YWTD domain"/>
    <property type="match status" value="1"/>
</dbReference>
<sequence>MHDKSNYRVAGFGAGFLKALSSRESSFCLMEKLYWLIVITRDFSLFITTGRWKSQFHAQQSGMDLFGITYLEKNLVAISTSRGIQIVNHQTGTIVGNVPTNGECRGIAYNKGALICWVRSIGIESIQLSNFSTKTLVQIKENTDRLGISVYRNRIYATDYSNDAVSCYTLEGKKLWQFKNESVLKFPRGIAVDNNSNVYVAAYKCVICLSSDGKKFEKKLSAKEGLYDPSALHFDHIKK</sequence>
<dbReference type="Proteomes" id="UP000683360">
    <property type="component" value="Unassembled WGS sequence"/>
</dbReference>
<dbReference type="Pfam" id="PF06739">
    <property type="entry name" value="SBBP"/>
    <property type="match status" value="1"/>
</dbReference>
<protein>
    <submittedName>
        <fullName evidence="1">Uncharacterized protein</fullName>
    </submittedName>
</protein>
<dbReference type="InterPro" id="IPR010620">
    <property type="entry name" value="SBBP_repeat"/>
</dbReference>
<organism evidence="1 2">
    <name type="scientific">Mytilus edulis</name>
    <name type="common">Blue mussel</name>
    <dbReference type="NCBI Taxonomy" id="6550"/>
    <lineage>
        <taxon>Eukaryota</taxon>
        <taxon>Metazoa</taxon>
        <taxon>Spiralia</taxon>
        <taxon>Lophotrochozoa</taxon>
        <taxon>Mollusca</taxon>
        <taxon>Bivalvia</taxon>
        <taxon>Autobranchia</taxon>
        <taxon>Pteriomorphia</taxon>
        <taxon>Mytilida</taxon>
        <taxon>Mytiloidea</taxon>
        <taxon>Mytilidae</taxon>
        <taxon>Mytilinae</taxon>
        <taxon>Mytilus</taxon>
    </lineage>
</organism>
<dbReference type="GO" id="GO:0043161">
    <property type="term" value="P:proteasome-mediated ubiquitin-dependent protein catabolic process"/>
    <property type="evidence" value="ECO:0007669"/>
    <property type="project" value="TreeGrafter"/>
</dbReference>
<dbReference type="AlphaFoldDB" id="A0A8S3SMB8"/>